<evidence type="ECO:0000256" key="2">
    <source>
        <dbReference type="ARBA" id="ARBA00023015"/>
    </source>
</evidence>
<dbReference type="InterPro" id="IPR000847">
    <property type="entry name" value="LysR_HTH_N"/>
</dbReference>
<protein>
    <submittedName>
        <fullName evidence="6">LysR family transcriptional regulator</fullName>
    </submittedName>
</protein>
<name>A0ABP6RJ14_9MICC</name>
<dbReference type="InterPro" id="IPR036388">
    <property type="entry name" value="WH-like_DNA-bd_sf"/>
</dbReference>
<dbReference type="SUPFAM" id="SSF46785">
    <property type="entry name" value="Winged helix' DNA-binding domain"/>
    <property type="match status" value="1"/>
</dbReference>
<reference evidence="7" key="1">
    <citation type="journal article" date="2019" name="Int. J. Syst. Evol. Microbiol.">
        <title>The Global Catalogue of Microorganisms (GCM) 10K type strain sequencing project: providing services to taxonomists for standard genome sequencing and annotation.</title>
        <authorList>
            <consortium name="The Broad Institute Genomics Platform"/>
            <consortium name="The Broad Institute Genome Sequencing Center for Infectious Disease"/>
            <person name="Wu L."/>
            <person name="Ma J."/>
        </authorList>
    </citation>
    <scope>NUCLEOTIDE SEQUENCE [LARGE SCALE GENOMIC DNA]</scope>
    <source>
        <strain evidence="7">JCM 11483</strain>
    </source>
</reference>
<feature type="domain" description="HTH lysR-type" evidence="5">
    <location>
        <begin position="1"/>
        <end position="58"/>
    </location>
</feature>
<dbReference type="Proteomes" id="UP001501736">
    <property type="component" value="Unassembled WGS sequence"/>
</dbReference>
<evidence type="ECO:0000259" key="5">
    <source>
        <dbReference type="PROSITE" id="PS50931"/>
    </source>
</evidence>
<evidence type="ECO:0000313" key="7">
    <source>
        <dbReference type="Proteomes" id="UP001501736"/>
    </source>
</evidence>
<sequence length="308" mass="32941">MEVHQAQAFLAVAEELHFGRAAARLSMAQPPLSRLIKQLERSLGAELFDRSTRHVALTTAGRALIAPAQHLVEASEEASQTVRNTLTGETGRVRVGFAGASINRKVGELARQVRTARPGLMLELYSSQFSHIGLERVRDGSLDLVIGRWDFLPSEVDSAVIALEEVMVVLPATHRLASAARVDLAELGEEPWVTLPGGTGSALHNRLNSLSMAAGVVPRVVQVAPDSWTLVVLVGAGMGCALSLDSVRDNVSSDGVVFRSLASSERPLEVRMIWRRADDNPALHAVIGIAKAMFPDPREAAGDAASQA</sequence>
<dbReference type="PROSITE" id="PS50931">
    <property type="entry name" value="HTH_LYSR"/>
    <property type="match status" value="1"/>
</dbReference>
<keyword evidence="7" id="KW-1185">Reference proteome</keyword>
<comment type="similarity">
    <text evidence="1">Belongs to the LysR transcriptional regulatory family.</text>
</comment>
<dbReference type="PANTHER" id="PTHR30346">
    <property type="entry name" value="TRANSCRIPTIONAL DUAL REGULATOR HCAR-RELATED"/>
    <property type="match status" value="1"/>
</dbReference>
<dbReference type="PRINTS" id="PR00039">
    <property type="entry name" value="HTHLYSR"/>
</dbReference>
<dbReference type="RefSeq" id="WP_344722265.1">
    <property type="nucleotide sequence ID" value="NZ_BAAAYG010000016.1"/>
</dbReference>
<dbReference type="EMBL" id="BAAAYG010000016">
    <property type="protein sequence ID" value="GAA3288355.1"/>
    <property type="molecule type" value="Genomic_DNA"/>
</dbReference>
<evidence type="ECO:0000256" key="4">
    <source>
        <dbReference type="ARBA" id="ARBA00023163"/>
    </source>
</evidence>
<dbReference type="InterPro" id="IPR036390">
    <property type="entry name" value="WH_DNA-bd_sf"/>
</dbReference>
<dbReference type="InterPro" id="IPR005119">
    <property type="entry name" value="LysR_subst-bd"/>
</dbReference>
<dbReference type="Pfam" id="PF03466">
    <property type="entry name" value="LysR_substrate"/>
    <property type="match status" value="1"/>
</dbReference>
<keyword evidence="4" id="KW-0804">Transcription</keyword>
<proteinExistence type="inferred from homology"/>
<accession>A0ABP6RJ14</accession>
<dbReference type="Gene3D" id="3.40.190.10">
    <property type="entry name" value="Periplasmic binding protein-like II"/>
    <property type="match status" value="2"/>
</dbReference>
<evidence type="ECO:0000256" key="3">
    <source>
        <dbReference type="ARBA" id="ARBA00023125"/>
    </source>
</evidence>
<dbReference type="Gene3D" id="1.10.10.10">
    <property type="entry name" value="Winged helix-like DNA-binding domain superfamily/Winged helix DNA-binding domain"/>
    <property type="match status" value="1"/>
</dbReference>
<dbReference type="Pfam" id="PF00126">
    <property type="entry name" value="HTH_1"/>
    <property type="match status" value="1"/>
</dbReference>
<comment type="caution">
    <text evidence="6">The sequence shown here is derived from an EMBL/GenBank/DDBJ whole genome shotgun (WGS) entry which is preliminary data.</text>
</comment>
<evidence type="ECO:0000256" key="1">
    <source>
        <dbReference type="ARBA" id="ARBA00009437"/>
    </source>
</evidence>
<keyword evidence="2" id="KW-0805">Transcription regulation</keyword>
<dbReference type="PANTHER" id="PTHR30346:SF0">
    <property type="entry name" value="HCA OPERON TRANSCRIPTIONAL ACTIVATOR HCAR"/>
    <property type="match status" value="1"/>
</dbReference>
<dbReference type="SUPFAM" id="SSF53850">
    <property type="entry name" value="Periplasmic binding protein-like II"/>
    <property type="match status" value="1"/>
</dbReference>
<organism evidence="6 7">
    <name type="scientific">Nesterenkonia halobia</name>
    <dbReference type="NCBI Taxonomy" id="37922"/>
    <lineage>
        <taxon>Bacteria</taxon>
        <taxon>Bacillati</taxon>
        <taxon>Actinomycetota</taxon>
        <taxon>Actinomycetes</taxon>
        <taxon>Micrococcales</taxon>
        <taxon>Micrococcaceae</taxon>
        <taxon>Nesterenkonia</taxon>
    </lineage>
</organism>
<keyword evidence="3" id="KW-0238">DNA-binding</keyword>
<dbReference type="CDD" id="cd08414">
    <property type="entry name" value="PBP2_LTTR_aromatics_like"/>
    <property type="match status" value="1"/>
</dbReference>
<gene>
    <name evidence="6" type="ORF">GCM10020260_26790</name>
</gene>
<evidence type="ECO:0000313" key="6">
    <source>
        <dbReference type="EMBL" id="GAA3288355.1"/>
    </source>
</evidence>